<dbReference type="EMBL" id="CP060712">
    <property type="protein sequence ID" value="QNN48914.1"/>
    <property type="molecule type" value="Genomic_DNA"/>
</dbReference>
<dbReference type="Pfam" id="PF13649">
    <property type="entry name" value="Methyltransf_25"/>
    <property type="match status" value="1"/>
</dbReference>
<dbReference type="InterPro" id="IPR024078">
    <property type="entry name" value="LmbE-like_dom_sf"/>
</dbReference>
<dbReference type="PANTHER" id="PTHR43861:SF1">
    <property type="entry name" value="TRANS-ACONITATE 2-METHYLTRANSFERASE"/>
    <property type="match status" value="1"/>
</dbReference>
<dbReference type="RefSeq" id="WP_166104780.1">
    <property type="nucleotide sequence ID" value="NZ_BMMY01000010.1"/>
</dbReference>
<dbReference type="PANTHER" id="PTHR43861">
    <property type="entry name" value="TRANS-ACONITATE 2-METHYLTRANSFERASE-RELATED"/>
    <property type="match status" value="1"/>
</dbReference>
<dbReference type="KEGG" id="pei:H9L10_11630"/>
<dbReference type="Gene3D" id="3.40.50.150">
    <property type="entry name" value="Vaccinia Virus protein VP39"/>
    <property type="match status" value="1"/>
</dbReference>
<organism evidence="5 6">
    <name type="scientific">Phycicoccus endophyticus</name>
    <dbReference type="NCBI Taxonomy" id="1690220"/>
    <lineage>
        <taxon>Bacteria</taxon>
        <taxon>Bacillati</taxon>
        <taxon>Actinomycetota</taxon>
        <taxon>Actinomycetes</taxon>
        <taxon>Micrococcales</taxon>
        <taxon>Intrasporangiaceae</taxon>
        <taxon>Phycicoccus</taxon>
    </lineage>
</organism>
<gene>
    <name evidence="5" type="ORF">H9L10_11630</name>
</gene>
<dbReference type="InterPro" id="IPR029063">
    <property type="entry name" value="SAM-dependent_MTases_sf"/>
</dbReference>
<keyword evidence="1" id="KW-0489">Methyltransferase</keyword>
<evidence type="ECO:0000256" key="2">
    <source>
        <dbReference type="ARBA" id="ARBA00022679"/>
    </source>
</evidence>
<dbReference type="InterPro" id="IPR041698">
    <property type="entry name" value="Methyltransf_25"/>
</dbReference>
<evidence type="ECO:0000256" key="3">
    <source>
        <dbReference type="ARBA" id="ARBA00022833"/>
    </source>
</evidence>
<keyword evidence="3" id="KW-0862">Zinc</keyword>
<name>A0A7G9QZY9_9MICO</name>
<dbReference type="GO" id="GO:0008168">
    <property type="term" value="F:methyltransferase activity"/>
    <property type="evidence" value="ECO:0007669"/>
    <property type="project" value="UniProtKB-KW"/>
</dbReference>
<reference evidence="5 6" key="1">
    <citation type="submission" date="2020-08" db="EMBL/GenBank/DDBJ databases">
        <title>Genome sequence of Phycicoccus endophyticus JCM 31784T.</title>
        <authorList>
            <person name="Hyun D.-W."/>
            <person name="Bae J.-W."/>
        </authorList>
    </citation>
    <scope>NUCLEOTIDE SEQUENCE [LARGE SCALE GENOMIC DNA]</scope>
    <source>
        <strain evidence="5 6">JCM 31784</strain>
    </source>
</reference>
<dbReference type="GO" id="GO:0016137">
    <property type="term" value="P:glycoside metabolic process"/>
    <property type="evidence" value="ECO:0007669"/>
    <property type="project" value="UniProtKB-ARBA"/>
</dbReference>
<dbReference type="GO" id="GO:0032259">
    <property type="term" value="P:methylation"/>
    <property type="evidence" value="ECO:0007669"/>
    <property type="project" value="UniProtKB-KW"/>
</dbReference>
<dbReference type="AlphaFoldDB" id="A0A7G9QZY9"/>
<evidence type="ECO:0000259" key="4">
    <source>
        <dbReference type="Pfam" id="PF13649"/>
    </source>
</evidence>
<dbReference type="Proteomes" id="UP000515976">
    <property type="component" value="Chromosome"/>
</dbReference>
<feature type="domain" description="Methyltransferase" evidence="4">
    <location>
        <begin position="312"/>
        <end position="401"/>
    </location>
</feature>
<dbReference type="Pfam" id="PF02585">
    <property type="entry name" value="PIG-L"/>
    <property type="match status" value="1"/>
</dbReference>
<accession>A0A7G9QZY9</accession>
<dbReference type="InterPro" id="IPR003737">
    <property type="entry name" value="GlcNAc_PI_deacetylase-related"/>
</dbReference>
<evidence type="ECO:0000313" key="5">
    <source>
        <dbReference type="EMBL" id="QNN48914.1"/>
    </source>
</evidence>
<evidence type="ECO:0000313" key="6">
    <source>
        <dbReference type="Proteomes" id="UP000515976"/>
    </source>
</evidence>
<keyword evidence="2" id="KW-0808">Transferase</keyword>
<protein>
    <submittedName>
        <fullName evidence="5">PIG-L family deacetylase</fullName>
    </submittedName>
</protein>
<sequence>MSSRAPRRFHHAEPGTPEPQWLLDARWSATPSVDLAALPQRFDELVVAAAHPDDETLAVGGVLAGAYAVGLPVRVVVATDGAASHPDASAWSPSRLAAVRRAELDAALGRLAPGSPAEHLGLPDGGLAGLEPSLADELAARCGERTLLLAPWTGDGHPDHDALGRAAEEAGRRRGAAVAHYPLWLWHWGRPDDLDWSRAHVVELDRGLLDAKAAAVAEHASQTEPLGPCPGDRPVVTEPVLRRAGRLVELVLSAPGALPLIPARPDAQVAAPFDAMYDEGPDPWGFEGSFFERRKRDLVAAVLGRQHYHTALEIGCATGLLTTRLAERADHVVAVDVSERALAVARAHTPDGVQWRAGRAPEAVPDGPVDLVVLSEVGYFLTPLELLETLRRLRVALARGGEVVLVHWRHPTRGVPLDGPAVHAQALSALADLAPAVHYEDADVLLDVLGGPAGSVASREGRV</sequence>
<evidence type="ECO:0000256" key="1">
    <source>
        <dbReference type="ARBA" id="ARBA00022603"/>
    </source>
</evidence>
<dbReference type="CDD" id="cd02440">
    <property type="entry name" value="AdoMet_MTases"/>
    <property type="match status" value="1"/>
</dbReference>
<dbReference type="Gene3D" id="3.40.50.10320">
    <property type="entry name" value="LmbE-like"/>
    <property type="match status" value="1"/>
</dbReference>
<dbReference type="SUPFAM" id="SSF102588">
    <property type="entry name" value="LmbE-like"/>
    <property type="match status" value="1"/>
</dbReference>
<keyword evidence="6" id="KW-1185">Reference proteome</keyword>
<proteinExistence type="predicted"/>
<dbReference type="SUPFAM" id="SSF53335">
    <property type="entry name" value="S-adenosyl-L-methionine-dependent methyltransferases"/>
    <property type="match status" value="1"/>
</dbReference>